<dbReference type="Proteomes" id="UP001060215">
    <property type="component" value="Chromosome 12"/>
</dbReference>
<protein>
    <submittedName>
        <fullName evidence="1">Uncharacterized protein</fullName>
    </submittedName>
</protein>
<organism evidence="1 2">
    <name type="scientific">Camellia lanceoleosa</name>
    <dbReference type="NCBI Taxonomy" id="1840588"/>
    <lineage>
        <taxon>Eukaryota</taxon>
        <taxon>Viridiplantae</taxon>
        <taxon>Streptophyta</taxon>
        <taxon>Embryophyta</taxon>
        <taxon>Tracheophyta</taxon>
        <taxon>Spermatophyta</taxon>
        <taxon>Magnoliopsida</taxon>
        <taxon>eudicotyledons</taxon>
        <taxon>Gunneridae</taxon>
        <taxon>Pentapetalae</taxon>
        <taxon>asterids</taxon>
        <taxon>Ericales</taxon>
        <taxon>Theaceae</taxon>
        <taxon>Camellia</taxon>
    </lineage>
</organism>
<accession>A0ACC0G3U6</accession>
<proteinExistence type="predicted"/>
<dbReference type="EMBL" id="CM045769">
    <property type="protein sequence ID" value="KAI7995087.1"/>
    <property type="molecule type" value="Genomic_DNA"/>
</dbReference>
<sequence length="142" mass="14891">MGDDCDGCIPVVVCQWVCSVERSDGKKTQWELICGVVAVGVVSSRVVICGCGVFGSGCCSMVSSWQWVLQQLGVGAGVFPAGVLKHGVFSVVAMEFSRPVWAWGVGSCSSLGVAEAWASSRGVGGLIRLDLFWCGWLGLLLS</sequence>
<gene>
    <name evidence="1" type="ORF">LOK49_LG11G01102</name>
</gene>
<evidence type="ECO:0000313" key="2">
    <source>
        <dbReference type="Proteomes" id="UP001060215"/>
    </source>
</evidence>
<name>A0ACC0G3U6_9ERIC</name>
<reference evidence="1 2" key="1">
    <citation type="journal article" date="2022" name="Plant J.">
        <title>Chromosome-level genome of Camellia lanceoleosa provides a valuable resource for understanding genome evolution and self-incompatibility.</title>
        <authorList>
            <person name="Gong W."/>
            <person name="Xiao S."/>
            <person name="Wang L."/>
            <person name="Liao Z."/>
            <person name="Chang Y."/>
            <person name="Mo W."/>
            <person name="Hu G."/>
            <person name="Li W."/>
            <person name="Zhao G."/>
            <person name="Zhu H."/>
            <person name="Hu X."/>
            <person name="Ji K."/>
            <person name="Xiang X."/>
            <person name="Song Q."/>
            <person name="Yuan D."/>
            <person name="Jin S."/>
            <person name="Zhang L."/>
        </authorList>
    </citation>
    <scope>NUCLEOTIDE SEQUENCE [LARGE SCALE GENOMIC DNA]</scope>
    <source>
        <strain evidence="1">SQ_2022a</strain>
    </source>
</reference>
<keyword evidence="2" id="KW-1185">Reference proteome</keyword>
<comment type="caution">
    <text evidence="1">The sequence shown here is derived from an EMBL/GenBank/DDBJ whole genome shotgun (WGS) entry which is preliminary data.</text>
</comment>
<evidence type="ECO:0000313" key="1">
    <source>
        <dbReference type="EMBL" id="KAI7995087.1"/>
    </source>
</evidence>